<feature type="transmembrane region" description="Helical" evidence="2">
    <location>
        <begin position="75"/>
        <end position="92"/>
    </location>
</feature>
<keyword evidence="4" id="KW-1185">Reference proteome</keyword>
<sequence length="202" mass="21860">MARSSSDNLDDGTSGAGEGSSYTYTDDAAGYDNSFSKRRSGGGSSGSANNSNSIPILKRLFVGCEDDAPGSVHRAWAVTVMFMVIFFTVSIMEARKLNDEATGASVALQIASYWSAILHLILAILGTFILKRFSTAFTVGCFLGVTVVVSQQNLLLFAAFVRYQHGNVVSNVIFAYLALALFLLLTFFSLILGHFRHYIIVK</sequence>
<keyword evidence="2" id="KW-1133">Transmembrane helix</keyword>
<evidence type="ECO:0000313" key="4">
    <source>
        <dbReference type="Proteomes" id="UP001530293"/>
    </source>
</evidence>
<dbReference type="EMBL" id="JALLBG020000023">
    <property type="protein sequence ID" value="KAL3771558.1"/>
    <property type="molecule type" value="Genomic_DNA"/>
</dbReference>
<feature type="region of interest" description="Disordered" evidence="1">
    <location>
        <begin position="1"/>
        <end position="25"/>
    </location>
</feature>
<dbReference type="AlphaFoldDB" id="A0ABD3N653"/>
<evidence type="ECO:0000313" key="3">
    <source>
        <dbReference type="EMBL" id="KAL3771558.1"/>
    </source>
</evidence>
<accession>A0ABD3N653</accession>
<dbReference type="Proteomes" id="UP001530293">
    <property type="component" value="Unassembled WGS sequence"/>
</dbReference>
<keyword evidence="2" id="KW-0812">Transmembrane</keyword>
<feature type="transmembrane region" description="Helical" evidence="2">
    <location>
        <begin position="112"/>
        <end position="130"/>
    </location>
</feature>
<proteinExistence type="predicted"/>
<organism evidence="3 4">
    <name type="scientific">Discostella pseudostelligera</name>
    <dbReference type="NCBI Taxonomy" id="259834"/>
    <lineage>
        <taxon>Eukaryota</taxon>
        <taxon>Sar</taxon>
        <taxon>Stramenopiles</taxon>
        <taxon>Ochrophyta</taxon>
        <taxon>Bacillariophyta</taxon>
        <taxon>Coscinodiscophyceae</taxon>
        <taxon>Thalassiosirophycidae</taxon>
        <taxon>Stephanodiscales</taxon>
        <taxon>Stephanodiscaceae</taxon>
        <taxon>Discostella</taxon>
    </lineage>
</organism>
<evidence type="ECO:0000256" key="1">
    <source>
        <dbReference type="SAM" id="MobiDB-lite"/>
    </source>
</evidence>
<gene>
    <name evidence="3" type="ORF">ACHAWU_003733</name>
</gene>
<reference evidence="3 4" key="1">
    <citation type="submission" date="2024-10" db="EMBL/GenBank/DDBJ databases">
        <title>Updated reference genomes for cyclostephanoid diatoms.</title>
        <authorList>
            <person name="Roberts W.R."/>
            <person name="Alverson A.J."/>
        </authorList>
    </citation>
    <scope>NUCLEOTIDE SEQUENCE [LARGE SCALE GENOMIC DNA]</scope>
    <source>
        <strain evidence="3 4">AJA232-27</strain>
    </source>
</reference>
<feature type="transmembrane region" description="Helical" evidence="2">
    <location>
        <begin position="137"/>
        <end position="161"/>
    </location>
</feature>
<protein>
    <submittedName>
        <fullName evidence="3">Uncharacterized protein</fullName>
    </submittedName>
</protein>
<feature type="transmembrane region" description="Helical" evidence="2">
    <location>
        <begin position="173"/>
        <end position="195"/>
    </location>
</feature>
<evidence type="ECO:0000256" key="2">
    <source>
        <dbReference type="SAM" id="Phobius"/>
    </source>
</evidence>
<name>A0ABD3N653_9STRA</name>
<comment type="caution">
    <text evidence="3">The sequence shown here is derived from an EMBL/GenBank/DDBJ whole genome shotgun (WGS) entry which is preliminary data.</text>
</comment>
<keyword evidence="2" id="KW-0472">Membrane</keyword>